<dbReference type="OrthoDB" id="5782241at2759"/>
<organism evidence="1 2">
    <name type="scientific">Bursaphelenchus okinawaensis</name>
    <dbReference type="NCBI Taxonomy" id="465554"/>
    <lineage>
        <taxon>Eukaryota</taxon>
        <taxon>Metazoa</taxon>
        <taxon>Ecdysozoa</taxon>
        <taxon>Nematoda</taxon>
        <taxon>Chromadorea</taxon>
        <taxon>Rhabditida</taxon>
        <taxon>Tylenchina</taxon>
        <taxon>Tylenchomorpha</taxon>
        <taxon>Aphelenchoidea</taxon>
        <taxon>Aphelenchoididae</taxon>
        <taxon>Bursaphelenchus</taxon>
    </lineage>
</organism>
<dbReference type="AlphaFoldDB" id="A0A811KBR2"/>
<proteinExistence type="predicted"/>
<evidence type="ECO:0000313" key="2">
    <source>
        <dbReference type="Proteomes" id="UP000614601"/>
    </source>
</evidence>
<reference evidence="1" key="1">
    <citation type="submission" date="2020-09" db="EMBL/GenBank/DDBJ databases">
        <authorList>
            <person name="Kikuchi T."/>
        </authorList>
    </citation>
    <scope>NUCLEOTIDE SEQUENCE</scope>
    <source>
        <strain evidence="1">SH1</strain>
    </source>
</reference>
<accession>A0A811KBR2</accession>
<comment type="caution">
    <text evidence="1">The sequence shown here is derived from an EMBL/GenBank/DDBJ whole genome shotgun (WGS) entry which is preliminary data.</text>
</comment>
<dbReference type="EMBL" id="CAJFCW020000002">
    <property type="protein sequence ID" value="CAG9097175.1"/>
    <property type="molecule type" value="Genomic_DNA"/>
</dbReference>
<dbReference type="Proteomes" id="UP000614601">
    <property type="component" value="Unassembled WGS sequence"/>
</dbReference>
<dbReference type="Proteomes" id="UP000783686">
    <property type="component" value="Unassembled WGS sequence"/>
</dbReference>
<sequence>MATKYDNRELVLVVKSDKFMNKTIVFHTQSLQEVEYDVYLAQVGDWYRYDGNFEPAVVPVKSAVYAAANGDTRIEIETLGIYIGQPDVSIVIDADVRHFLFSPLFGRIGIAFEYPLTPGKLYQIKAVYIPNHDIFFFRYLRKTEACFFLTFKNGISEIKDICDHYFADMMDYVELRIEECRTNLVAVATHPSMASKVLTYAKTPGLIMGSKIKALLCCLRVTKDKRLYVAVEVTKAPSRFEVVVNPDPQVPKHIVPKQTDYVEELIQQFSVQDENKPLPVQSNPKYDSEFPDLISNTPKPTPAAKPAWDIVTKKKGLKLSTSMPKQQEIIKMPEPIVSWDHIGFNDTFCGLVVSVDTHQDMFYIYCPEIPNELSLINVKGKLSVAEWVYFRITQDTRRKVFSGEFIKKCPPTEAKYKVIPTAMKNSVSVKCELSIPNDFDADKNRLITTNFVPRVLGHGIKNSQRNKRLSGTIVRTKSTGEEEKYKNVYWVINRNS</sequence>
<name>A0A811KBR2_9BILA</name>
<protein>
    <submittedName>
        <fullName evidence="1">Uncharacterized protein</fullName>
    </submittedName>
</protein>
<evidence type="ECO:0000313" key="1">
    <source>
        <dbReference type="EMBL" id="CAD5212666.1"/>
    </source>
</evidence>
<gene>
    <name evidence="1" type="ORF">BOKJ2_LOCUS4467</name>
</gene>
<dbReference type="EMBL" id="CAJFDH010000002">
    <property type="protein sequence ID" value="CAD5212666.1"/>
    <property type="molecule type" value="Genomic_DNA"/>
</dbReference>
<keyword evidence="2" id="KW-1185">Reference proteome</keyword>